<dbReference type="Gene3D" id="2.60.40.770">
    <property type="match status" value="1"/>
</dbReference>
<accession>A0A1I7X040</accession>
<name>A0A1I7X040_HETBA</name>
<evidence type="ECO:0000256" key="1">
    <source>
        <dbReference type="SAM" id="SignalP"/>
    </source>
</evidence>
<evidence type="ECO:0000313" key="3">
    <source>
        <dbReference type="WBParaSite" id="Hba_10798"/>
    </source>
</evidence>
<dbReference type="AlphaFoldDB" id="A0A1I7X040"/>
<evidence type="ECO:0000313" key="2">
    <source>
        <dbReference type="Proteomes" id="UP000095283"/>
    </source>
</evidence>
<organism evidence="2 3">
    <name type="scientific">Heterorhabditis bacteriophora</name>
    <name type="common">Entomopathogenic nematode worm</name>
    <dbReference type="NCBI Taxonomy" id="37862"/>
    <lineage>
        <taxon>Eukaryota</taxon>
        <taxon>Metazoa</taxon>
        <taxon>Ecdysozoa</taxon>
        <taxon>Nematoda</taxon>
        <taxon>Chromadorea</taxon>
        <taxon>Rhabditida</taxon>
        <taxon>Rhabditina</taxon>
        <taxon>Rhabditomorpha</taxon>
        <taxon>Strongyloidea</taxon>
        <taxon>Heterorhabditidae</taxon>
        <taxon>Heterorhabditis</taxon>
    </lineage>
</organism>
<feature type="chain" id="PRO_5009310899" evidence="1">
    <location>
        <begin position="18"/>
        <end position="176"/>
    </location>
</feature>
<dbReference type="WBParaSite" id="Hba_10798">
    <property type="protein sequence ID" value="Hba_10798"/>
    <property type="gene ID" value="Hba_10798"/>
</dbReference>
<feature type="signal peptide" evidence="1">
    <location>
        <begin position="1"/>
        <end position="17"/>
    </location>
</feature>
<keyword evidence="2" id="KW-1185">Reference proteome</keyword>
<keyword evidence="1" id="KW-0732">Signal</keyword>
<proteinExistence type="predicted"/>
<dbReference type="PANTHER" id="PTHR35573:SF1">
    <property type="entry name" value="ML DOMAIN-CONTAINING PROTEIN"/>
    <property type="match status" value="1"/>
</dbReference>
<protein>
    <submittedName>
        <fullName evidence="3">ML domain-containing protein</fullName>
    </submittedName>
</protein>
<dbReference type="InterPro" id="IPR014756">
    <property type="entry name" value="Ig_E-set"/>
</dbReference>
<dbReference type="SUPFAM" id="SSF81296">
    <property type="entry name" value="E set domains"/>
    <property type="match status" value="1"/>
</dbReference>
<reference evidence="3" key="1">
    <citation type="submission" date="2016-11" db="UniProtKB">
        <authorList>
            <consortium name="WormBaseParasite"/>
        </authorList>
    </citation>
    <scope>IDENTIFICATION</scope>
</reference>
<sequence>MLFKVIFLLALSTPILACHIAWPNGTETTYNWFQCNNGPIQFLNATPFDHKGNFEYPIHLSSPVIIKTLINNPTHTYSSPHLKKTIKVWSWSTSCKWNSVPTFGLLRNLDACSNGVSCPIKQGTNQQLDLELNFSEYGAIIRLLKDNSPYQLQYILHDKLTKDEACITFQAKARIH</sequence>
<dbReference type="Proteomes" id="UP000095283">
    <property type="component" value="Unplaced"/>
</dbReference>
<dbReference type="PANTHER" id="PTHR35573">
    <property type="entry name" value="PROTEIN CBG22129"/>
    <property type="match status" value="1"/>
</dbReference>